<dbReference type="Proteomes" id="UP000076079">
    <property type="component" value="Chromosome"/>
</dbReference>
<dbReference type="PANTHER" id="PTHR43747:SF1">
    <property type="entry name" value="SLR1998 PROTEIN"/>
    <property type="match status" value="1"/>
</dbReference>
<dbReference type="KEGG" id="abac:LuPra_05564"/>
<gene>
    <name evidence="2" type="ORF">LuPra_05564</name>
</gene>
<feature type="domain" description="FAD-binding" evidence="1">
    <location>
        <begin position="3"/>
        <end position="229"/>
    </location>
</feature>
<keyword evidence="3" id="KW-1185">Reference proteome</keyword>
<evidence type="ECO:0000313" key="2">
    <source>
        <dbReference type="EMBL" id="AMY12291.1"/>
    </source>
</evidence>
<name>A0A143PV91_LUTPR</name>
<dbReference type="InterPro" id="IPR050816">
    <property type="entry name" value="Flavin-dep_Halogenase_NPB"/>
</dbReference>
<dbReference type="Gene3D" id="3.50.50.60">
    <property type="entry name" value="FAD/NAD(P)-binding domain"/>
    <property type="match status" value="1"/>
</dbReference>
<dbReference type="InterPro" id="IPR002938">
    <property type="entry name" value="FAD-bd"/>
</dbReference>
<sequence length="525" mass="59820">MTYDVIITGGGLAGLCLARQLRQEHPDIRVLVAEKKKHPVPEAAHKVGESSVEIGAHYFSKILGLETHLVERQLYKLGLRYFFTDGDNRDVTGRIELGPKTFPGIPSFQLDRGRLENFLLEEGRKAGIEVLDGCKVTSIQFGDPHHRVEITIDGQMHAFKGRWVVDGSGRAGLLRRKLGLSRPASHNANAVWFRMSRRLKIDEWSGKDAWQSWMPAQERWMSTVHLMGKGYWTWLIPLASDSHSIGIVVDEALHPYQTLNRFDKAMGWLHAFEPQCAEMLEAHRGDLDDFLGLQHFSHSCAQMYSADRWALIGEAGVFTDPFYSPGSDFIAIGNDIAAELIGRDRRGEDITHHAAFFSHMYLLLFQAFMKLYDGQYPIMGNAQVMTVKVAWDNACYWAISALLYFRRKYRDMVYMQQLEGLLTRFFFLHARMQTRLKQWSETDQASYGYQQMSLLDMPYLHRLQGQLCDGIDDATLTARLHENVAELERYAEVIVQMIAGKTIDRHAGGFENGAVFQLQRVSVAV</sequence>
<accession>A0A143PV91</accession>
<dbReference type="PATRIC" id="fig|1813736.3.peg.5851"/>
<dbReference type="OrthoDB" id="103324at2"/>
<dbReference type="STRING" id="1855912.LuPra_05564"/>
<dbReference type="RefSeq" id="WP_157899768.1">
    <property type="nucleotide sequence ID" value="NZ_CP015136.1"/>
</dbReference>
<reference evidence="3" key="2">
    <citation type="submission" date="2016-04" db="EMBL/GenBank/DDBJ databases">
        <title>First Complete Genome Sequence of a Subdivision 6 Acidobacterium.</title>
        <authorList>
            <person name="Huang S."/>
            <person name="Vieira S."/>
            <person name="Bunk B."/>
            <person name="Riedel T."/>
            <person name="Sproeer C."/>
            <person name="Overmann J."/>
        </authorList>
    </citation>
    <scope>NUCLEOTIDE SEQUENCE [LARGE SCALE GENOMIC DNA]</scope>
    <source>
        <strain evidence="3">DSM 100886 HEG_-6_39</strain>
    </source>
</reference>
<dbReference type="InterPro" id="IPR036188">
    <property type="entry name" value="FAD/NAD-bd_sf"/>
</dbReference>
<dbReference type="SUPFAM" id="SSF51905">
    <property type="entry name" value="FAD/NAD(P)-binding domain"/>
    <property type="match status" value="1"/>
</dbReference>
<proteinExistence type="predicted"/>
<dbReference type="Pfam" id="PF01494">
    <property type="entry name" value="FAD_binding_3"/>
    <property type="match status" value="1"/>
</dbReference>
<evidence type="ECO:0000313" key="3">
    <source>
        <dbReference type="Proteomes" id="UP000076079"/>
    </source>
</evidence>
<dbReference type="AlphaFoldDB" id="A0A143PV91"/>
<protein>
    <submittedName>
        <fullName evidence="2">Hydroxyglutarate oxidase</fullName>
    </submittedName>
</protein>
<organism evidence="2 3">
    <name type="scientific">Luteitalea pratensis</name>
    <dbReference type="NCBI Taxonomy" id="1855912"/>
    <lineage>
        <taxon>Bacteria</taxon>
        <taxon>Pseudomonadati</taxon>
        <taxon>Acidobacteriota</taxon>
        <taxon>Vicinamibacteria</taxon>
        <taxon>Vicinamibacterales</taxon>
        <taxon>Vicinamibacteraceae</taxon>
        <taxon>Luteitalea</taxon>
    </lineage>
</organism>
<dbReference type="PANTHER" id="PTHR43747">
    <property type="entry name" value="FAD-BINDING PROTEIN"/>
    <property type="match status" value="1"/>
</dbReference>
<evidence type="ECO:0000259" key="1">
    <source>
        <dbReference type="Pfam" id="PF01494"/>
    </source>
</evidence>
<dbReference type="GO" id="GO:0071949">
    <property type="term" value="F:FAD binding"/>
    <property type="evidence" value="ECO:0007669"/>
    <property type="project" value="InterPro"/>
</dbReference>
<dbReference type="EMBL" id="CP015136">
    <property type="protein sequence ID" value="AMY12291.1"/>
    <property type="molecule type" value="Genomic_DNA"/>
</dbReference>
<reference evidence="2 3" key="1">
    <citation type="journal article" date="2016" name="Genome Announc.">
        <title>First Complete Genome Sequence of a Subdivision 6 Acidobacterium Strain.</title>
        <authorList>
            <person name="Huang S."/>
            <person name="Vieira S."/>
            <person name="Bunk B."/>
            <person name="Riedel T."/>
            <person name="Sproer C."/>
            <person name="Overmann J."/>
        </authorList>
    </citation>
    <scope>NUCLEOTIDE SEQUENCE [LARGE SCALE GENOMIC DNA]</scope>
    <source>
        <strain evidence="3">DSM 100886 HEG_-6_39</strain>
    </source>
</reference>